<dbReference type="STRING" id="47500.AF333_04800"/>
<dbReference type="OrthoDB" id="9780625at2"/>
<organism evidence="1 3">
    <name type="scientific">Aneurinibacillus migulanus</name>
    <name type="common">Bacillus migulanus</name>
    <dbReference type="NCBI Taxonomy" id="47500"/>
    <lineage>
        <taxon>Bacteria</taxon>
        <taxon>Bacillati</taxon>
        <taxon>Bacillota</taxon>
        <taxon>Bacilli</taxon>
        <taxon>Bacillales</taxon>
        <taxon>Paenibacillaceae</taxon>
        <taxon>Aneurinibacillus group</taxon>
        <taxon>Aneurinibacillus</taxon>
    </lineage>
</organism>
<accession>A0A0D1WG18</accession>
<dbReference type="GeneID" id="42304526"/>
<dbReference type="PROSITE" id="PS51331">
    <property type="entry name" value="THYX"/>
    <property type="match status" value="2"/>
</dbReference>
<gene>
    <name evidence="1" type="ORF">AF333_04800</name>
    <name evidence="2" type="ORF">SAMN04487909_109147</name>
</gene>
<dbReference type="PATRIC" id="fig|47500.8.peg.5428"/>
<evidence type="ECO:0000313" key="4">
    <source>
        <dbReference type="Proteomes" id="UP000182836"/>
    </source>
</evidence>
<keyword evidence="3" id="KW-1185">Reference proteome</keyword>
<reference evidence="1 3" key="1">
    <citation type="submission" date="2015-07" db="EMBL/GenBank/DDBJ databases">
        <title>Fjat-14205 dsm 2895.</title>
        <authorList>
            <person name="Liu B."/>
            <person name="Wang J."/>
            <person name="Zhu Y."/>
            <person name="Liu G."/>
            <person name="Chen Q."/>
            <person name="Chen Z."/>
            <person name="Lan J."/>
            <person name="Che J."/>
            <person name="Ge C."/>
            <person name="Shi H."/>
            <person name="Pan Z."/>
            <person name="Liu X."/>
        </authorList>
    </citation>
    <scope>NUCLEOTIDE SEQUENCE [LARGE SCALE GENOMIC DNA]</scope>
    <source>
        <strain evidence="1 3">DSM 2895</strain>
    </source>
</reference>
<dbReference type="GO" id="GO:0050660">
    <property type="term" value="F:flavin adenine dinucleotide binding"/>
    <property type="evidence" value="ECO:0007669"/>
    <property type="project" value="InterPro"/>
</dbReference>
<evidence type="ECO:0000313" key="1">
    <source>
        <dbReference type="EMBL" id="KON94904.1"/>
    </source>
</evidence>
<dbReference type="AlphaFoldDB" id="A0A0D1WG18"/>
<proteinExistence type="predicted"/>
<reference evidence="2 4" key="2">
    <citation type="submission" date="2016-10" db="EMBL/GenBank/DDBJ databases">
        <authorList>
            <person name="de Groot N.N."/>
        </authorList>
    </citation>
    <scope>NUCLEOTIDE SEQUENCE [LARGE SCALE GENOMIC DNA]</scope>
    <source>
        <strain evidence="2 4">DSM 2895</strain>
    </source>
</reference>
<dbReference type="Proteomes" id="UP000037269">
    <property type="component" value="Unassembled WGS sequence"/>
</dbReference>
<sequence>MRYGMKLKKYVTSTVDNVYAFKNVPTEVVGTIFAKASLDSRGIRDHLDDIIREGMVHLPDTAYTEGFMKRGEGTYDHPSAKEHAFVQFCVEGVSHWFTEILETVQAAKGLSFTEFGCCLRKQQNFIIPAELDRHPELKERYIAFGQECAERYKEFVSLFFEIIKTKNPQMEDASIEKLACENARSVLPLAAKSNVAITGNARAISDAIVEMLAHEGYNREVAETAEKIRMHTAEVLPSLIGQLEATPYARSYVAEFYQRRIRQVATLPVYSGPFVEVSDKALALSFTRVEDMVLGDLSQISQWNELPTVMRAFGKRIAITCSEGCHHQIIRHRAFDFSLQLPDTRYGLILPREVVTVSGTAAAKRIMDVLLLMRNKSHELYDTLVQTGLIGIAPYVVLNANARRLPFYVNMYGLAHFVTLHKEEHVQDEIRSVASQLERIFREEEQALSGFKMDRRSRE</sequence>
<dbReference type="GO" id="GO:0004799">
    <property type="term" value="F:thymidylate synthase activity"/>
    <property type="evidence" value="ECO:0007669"/>
    <property type="project" value="TreeGrafter"/>
</dbReference>
<dbReference type="EMBL" id="FNED01000009">
    <property type="protein sequence ID" value="SDI93535.1"/>
    <property type="molecule type" value="Genomic_DNA"/>
</dbReference>
<name>A0A0D1WG18_ANEMI</name>
<dbReference type="InterPro" id="IPR003669">
    <property type="entry name" value="Thymidylate_synthase_ThyX"/>
</dbReference>
<dbReference type="SUPFAM" id="SSF69796">
    <property type="entry name" value="Thymidylate synthase-complementing protein Thy1"/>
    <property type="match status" value="2"/>
</dbReference>
<dbReference type="InterPro" id="IPR036098">
    <property type="entry name" value="Thymidylate_synthase_ThyX_sf"/>
</dbReference>
<dbReference type="Proteomes" id="UP000182836">
    <property type="component" value="Unassembled WGS sequence"/>
</dbReference>
<dbReference type="GO" id="GO:0070402">
    <property type="term" value="F:NADPH binding"/>
    <property type="evidence" value="ECO:0007669"/>
    <property type="project" value="TreeGrafter"/>
</dbReference>
<dbReference type="PANTHER" id="PTHR34934:SF1">
    <property type="entry name" value="FLAVIN-DEPENDENT THYMIDYLATE SYNTHASE"/>
    <property type="match status" value="1"/>
</dbReference>
<dbReference type="RefSeq" id="WP_043065021.1">
    <property type="nucleotide sequence ID" value="NZ_BJOA01000078.1"/>
</dbReference>
<dbReference type="GO" id="GO:0006231">
    <property type="term" value="P:dTMP biosynthetic process"/>
    <property type="evidence" value="ECO:0007669"/>
    <property type="project" value="InterPro"/>
</dbReference>
<protein>
    <submittedName>
        <fullName evidence="2">Thymidylate synthase complementing protein</fullName>
    </submittedName>
</protein>
<evidence type="ECO:0000313" key="2">
    <source>
        <dbReference type="EMBL" id="SDI93535.1"/>
    </source>
</evidence>
<dbReference type="PANTHER" id="PTHR34934">
    <property type="entry name" value="FLAVIN-DEPENDENT THYMIDYLATE SYNTHASE"/>
    <property type="match status" value="1"/>
</dbReference>
<evidence type="ECO:0000313" key="3">
    <source>
        <dbReference type="Proteomes" id="UP000037269"/>
    </source>
</evidence>
<dbReference type="GO" id="GO:0050797">
    <property type="term" value="F:thymidylate synthase (FAD) activity"/>
    <property type="evidence" value="ECO:0007669"/>
    <property type="project" value="InterPro"/>
</dbReference>
<dbReference type="Gene3D" id="3.30.1360.170">
    <property type="match status" value="2"/>
</dbReference>
<dbReference type="Pfam" id="PF02511">
    <property type="entry name" value="Thy1"/>
    <property type="match status" value="2"/>
</dbReference>
<dbReference type="EMBL" id="LGUG01000004">
    <property type="protein sequence ID" value="KON94904.1"/>
    <property type="molecule type" value="Genomic_DNA"/>
</dbReference>